<dbReference type="Gene3D" id="1.10.287.1490">
    <property type="match status" value="1"/>
</dbReference>
<organism evidence="4 5">
    <name type="scientific">Fusarium denticulatum</name>
    <dbReference type="NCBI Taxonomy" id="48507"/>
    <lineage>
        <taxon>Eukaryota</taxon>
        <taxon>Fungi</taxon>
        <taxon>Dikarya</taxon>
        <taxon>Ascomycota</taxon>
        <taxon>Pezizomycotina</taxon>
        <taxon>Sordariomycetes</taxon>
        <taxon>Hypocreomycetidae</taxon>
        <taxon>Hypocreales</taxon>
        <taxon>Nectriaceae</taxon>
        <taxon>Fusarium</taxon>
        <taxon>Fusarium fujikuroi species complex</taxon>
    </lineage>
</organism>
<gene>
    <name evidence="4" type="ORF">FDENT_6995</name>
</gene>
<feature type="region of interest" description="Disordered" evidence="2">
    <location>
        <begin position="200"/>
        <end position="229"/>
    </location>
</feature>
<reference evidence="4 5" key="1">
    <citation type="submission" date="2020-05" db="EMBL/GenBank/DDBJ databases">
        <title>Identification and distribution of gene clusters putatively required for synthesis of sphingolipid metabolism inhibitors in phylogenetically diverse species of the filamentous fungus Fusarium.</title>
        <authorList>
            <person name="Kim H.-S."/>
            <person name="Busman M."/>
            <person name="Brown D.W."/>
            <person name="Divon H."/>
            <person name="Uhlig S."/>
            <person name="Proctor R.H."/>
        </authorList>
    </citation>
    <scope>NUCLEOTIDE SEQUENCE [LARGE SCALE GENOMIC DNA]</scope>
    <source>
        <strain evidence="4 5">NRRL 25311</strain>
    </source>
</reference>
<evidence type="ECO:0000256" key="3">
    <source>
        <dbReference type="SAM" id="SignalP"/>
    </source>
</evidence>
<keyword evidence="5" id="KW-1185">Reference proteome</keyword>
<dbReference type="EMBL" id="JAAOAK010000191">
    <property type="protein sequence ID" value="KAF5683816.1"/>
    <property type="molecule type" value="Genomic_DNA"/>
</dbReference>
<keyword evidence="3" id="KW-0732">Signal</keyword>
<evidence type="ECO:0000256" key="2">
    <source>
        <dbReference type="SAM" id="MobiDB-lite"/>
    </source>
</evidence>
<sequence>MAMNKLVVALGLFMSASALQMMKPKDLDRLEASVSKACQKVLTAVVNCDEYVRELTDPTSFRGETDEDMEMAPTICNKQCTDSFQSWYQKLVKDCAEEDFLSELYPPNYFLFEGNVTSSSWNQTCAKDPKTGRFCGEILDEFLELEDDEEMPLEELCHPCYVKLIDMRSNSWAWPTPTNPAGDYWNKQLKLVREKCKASGGLKEDSSSKEETTSVVHHKTAGADGSTVSTMTAASTSSTAAAVSESATQESNAGEDMARKEIYSCWYALLVLGMVVLPLCIGTTKRNTRCSLTIKEPRLSAIAPLLDRMSRNSPELVTEQTLFQLADLCLCGTYHAGQAYKFVRLWTSVVNEVLSVEQRKLTLQNEITTLFQETLKLQRLVSNLQADLVAEKRANAKAQKQFKRDAKGLQEEIMNLEQDLQASEDRNNVGEAKLSATRKNLEKLQGQALNDLLARNRLETEKKSLKAEIADARKKLDDYLSIKEQNHDLGNQTKSFEHKIKEYLAIVEETANKAHASEEKVAAERAAKEAMENRFKAQIAEQEVEITGLKSHREKLEHSVARLQASVKTCWWHRFRAWKDRFRKRDRSGSWVSITDESAEDITLRAYS</sequence>
<dbReference type="Proteomes" id="UP000562682">
    <property type="component" value="Unassembled WGS sequence"/>
</dbReference>
<evidence type="ECO:0000313" key="5">
    <source>
        <dbReference type="Proteomes" id="UP000562682"/>
    </source>
</evidence>
<protein>
    <submittedName>
        <fullName evidence="4">Uncharacterized protein</fullName>
    </submittedName>
</protein>
<evidence type="ECO:0000313" key="4">
    <source>
        <dbReference type="EMBL" id="KAF5683816.1"/>
    </source>
</evidence>
<dbReference type="AlphaFoldDB" id="A0A8H5U6Y5"/>
<name>A0A8H5U6Y5_9HYPO</name>
<feature type="compositionally biased region" description="Basic and acidic residues" evidence="2">
    <location>
        <begin position="200"/>
        <end position="212"/>
    </location>
</feature>
<feature type="signal peptide" evidence="3">
    <location>
        <begin position="1"/>
        <end position="18"/>
    </location>
</feature>
<evidence type="ECO:0000256" key="1">
    <source>
        <dbReference type="SAM" id="Coils"/>
    </source>
</evidence>
<feature type="coiled-coil region" evidence="1">
    <location>
        <begin position="381"/>
        <end position="482"/>
    </location>
</feature>
<feature type="chain" id="PRO_5034707415" evidence="3">
    <location>
        <begin position="19"/>
        <end position="608"/>
    </location>
</feature>
<proteinExistence type="predicted"/>
<comment type="caution">
    <text evidence="4">The sequence shown here is derived from an EMBL/GenBank/DDBJ whole genome shotgun (WGS) entry which is preliminary data.</text>
</comment>
<keyword evidence="1" id="KW-0175">Coiled coil</keyword>
<accession>A0A8H5U6Y5</accession>